<dbReference type="PROSITE" id="PS50850">
    <property type="entry name" value="MFS"/>
    <property type="match status" value="1"/>
</dbReference>
<dbReference type="Pfam" id="PF07690">
    <property type="entry name" value="MFS_1"/>
    <property type="match status" value="1"/>
</dbReference>
<feature type="transmembrane region" description="Helical" evidence="7">
    <location>
        <begin position="208"/>
        <end position="230"/>
    </location>
</feature>
<feature type="transmembrane region" description="Helical" evidence="7">
    <location>
        <begin position="12"/>
        <end position="34"/>
    </location>
</feature>
<evidence type="ECO:0000256" key="7">
    <source>
        <dbReference type="SAM" id="Phobius"/>
    </source>
</evidence>
<evidence type="ECO:0000313" key="10">
    <source>
        <dbReference type="Proteomes" id="UP000251800"/>
    </source>
</evidence>
<gene>
    <name evidence="9" type="ORF">DEH80_01215</name>
</gene>
<sequence length="392" mass="40593">MNALERRAVGGLALVYWLRMLGLFMVLPVLAAYADDYAGATPMLVGLAVGIYGLTQALLQLPFGLASDRLGRLPVIIVGLGVFLLGSLLAASADSIEMLIAGRALQGAGAVAAAINALLADLTRPAVRTTAMAILGISIGMAFLIALMIGPVFTAWLGLAGVFHLAAGFALVSMLVLWLMVPRPQRREPTGLLTGLRAAFADRRLHPLYGGIFVLHAAMTAVFVAVPVLLSRRLGVDAADQWSVFAPAMLLSILPLPVLIWLAERKGHQASVVLGCIVLAAVALVGMTQVGSTGAMLLALCLYFSGFNLLEASMPSLVSQAAQADARGAALGMYSTSQFLGAFAGGALGGWIMGGWGLDAVLIVAGGLLAAWLVFAPRTPWRIPAAASGRTG</sequence>
<feature type="transmembrane region" description="Helical" evidence="7">
    <location>
        <begin position="40"/>
        <end position="61"/>
    </location>
</feature>
<keyword evidence="3" id="KW-1003">Cell membrane</keyword>
<evidence type="ECO:0000256" key="6">
    <source>
        <dbReference type="ARBA" id="ARBA00023136"/>
    </source>
</evidence>
<reference evidence="9 10" key="1">
    <citation type="submission" date="2018-05" db="EMBL/GenBank/DDBJ databases">
        <title>Abyssibacter profundi OUC007T gen. nov., sp. nov, a marine bacterium isolated from seawater of the Mariana Trench.</title>
        <authorList>
            <person name="Zhou S."/>
        </authorList>
    </citation>
    <scope>NUCLEOTIDE SEQUENCE [LARGE SCALE GENOMIC DNA]</scope>
    <source>
        <strain evidence="9 10">OUC007</strain>
    </source>
</reference>
<evidence type="ECO:0000259" key="8">
    <source>
        <dbReference type="PROSITE" id="PS50850"/>
    </source>
</evidence>
<dbReference type="SUPFAM" id="SSF103473">
    <property type="entry name" value="MFS general substrate transporter"/>
    <property type="match status" value="1"/>
</dbReference>
<dbReference type="PANTHER" id="PTHR23517:SF2">
    <property type="entry name" value="MULTIDRUG RESISTANCE PROTEIN MDTH"/>
    <property type="match status" value="1"/>
</dbReference>
<evidence type="ECO:0000256" key="1">
    <source>
        <dbReference type="ARBA" id="ARBA00004651"/>
    </source>
</evidence>
<keyword evidence="2" id="KW-0813">Transport</keyword>
<organism evidence="9 10">
    <name type="scientific">Abyssibacter profundi</name>
    <dbReference type="NCBI Taxonomy" id="2182787"/>
    <lineage>
        <taxon>Bacteria</taxon>
        <taxon>Pseudomonadati</taxon>
        <taxon>Pseudomonadota</taxon>
        <taxon>Gammaproteobacteria</taxon>
        <taxon>Chromatiales</taxon>
        <taxon>Oceanococcaceae</taxon>
        <taxon>Abyssibacter</taxon>
    </lineage>
</organism>
<accession>A0A363UQR6</accession>
<name>A0A363UQR6_9GAMM</name>
<dbReference type="OrthoDB" id="9764259at2"/>
<dbReference type="Gene3D" id="1.20.1250.20">
    <property type="entry name" value="MFS general substrate transporter like domains"/>
    <property type="match status" value="1"/>
</dbReference>
<dbReference type="InterPro" id="IPR011701">
    <property type="entry name" value="MFS"/>
</dbReference>
<dbReference type="AlphaFoldDB" id="A0A363UQR6"/>
<dbReference type="EMBL" id="QEQK01000001">
    <property type="protein sequence ID" value="PWN57786.1"/>
    <property type="molecule type" value="Genomic_DNA"/>
</dbReference>
<evidence type="ECO:0000256" key="2">
    <source>
        <dbReference type="ARBA" id="ARBA00022448"/>
    </source>
</evidence>
<feature type="transmembrane region" description="Helical" evidence="7">
    <location>
        <begin position="270"/>
        <end position="287"/>
    </location>
</feature>
<evidence type="ECO:0000256" key="4">
    <source>
        <dbReference type="ARBA" id="ARBA00022692"/>
    </source>
</evidence>
<dbReference type="Proteomes" id="UP000251800">
    <property type="component" value="Unassembled WGS sequence"/>
</dbReference>
<dbReference type="InterPro" id="IPR020846">
    <property type="entry name" value="MFS_dom"/>
</dbReference>
<feature type="transmembrane region" description="Helical" evidence="7">
    <location>
        <begin position="99"/>
        <end position="119"/>
    </location>
</feature>
<keyword evidence="6 7" id="KW-0472">Membrane</keyword>
<evidence type="ECO:0000256" key="5">
    <source>
        <dbReference type="ARBA" id="ARBA00022989"/>
    </source>
</evidence>
<feature type="transmembrane region" description="Helical" evidence="7">
    <location>
        <begin position="131"/>
        <end position="149"/>
    </location>
</feature>
<feature type="domain" description="Major facilitator superfamily (MFS) profile" evidence="8">
    <location>
        <begin position="8"/>
        <end position="384"/>
    </location>
</feature>
<dbReference type="GO" id="GO:0022857">
    <property type="term" value="F:transmembrane transporter activity"/>
    <property type="evidence" value="ECO:0007669"/>
    <property type="project" value="InterPro"/>
</dbReference>
<feature type="transmembrane region" description="Helical" evidence="7">
    <location>
        <begin position="358"/>
        <end position="375"/>
    </location>
</feature>
<protein>
    <submittedName>
        <fullName evidence="9">MFS transporter</fullName>
    </submittedName>
</protein>
<comment type="caution">
    <text evidence="9">The sequence shown here is derived from an EMBL/GenBank/DDBJ whole genome shotgun (WGS) entry which is preliminary data.</text>
</comment>
<feature type="transmembrane region" description="Helical" evidence="7">
    <location>
        <begin position="242"/>
        <end position="263"/>
    </location>
</feature>
<dbReference type="PANTHER" id="PTHR23517">
    <property type="entry name" value="RESISTANCE PROTEIN MDTM, PUTATIVE-RELATED-RELATED"/>
    <property type="match status" value="1"/>
</dbReference>
<feature type="transmembrane region" description="Helical" evidence="7">
    <location>
        <begin position="293"/>
        <end position="310"/>
    </location>
</feature>
<dbReference type="InterPro" id="IPR050171">
    <property type="entry name" value="MFS_Transporters"/>
</dbReference>
<dbReference type="GO" id="GO:0005886">
    <property type="term" value="C:plasma membrane"/>
    <property type="evidence" value="ECO:0007669"/>
    <property type="project" value="UniProtKB-SubCell"/>
</dbReference>
<feature type="transmembrane region" description="Helical" evidence="7">
    <location>
        <begin position="331"/>
        <end position="352"/>
    </location>
</feature>
<keyword evidence="10" id="KW-1185">Reference proteome</keyword>
<evidence type="ECO:0000256" key="3">
    <source>
        <dbReference type="ARBA" id="ARBA00022475"/>
    </source>
</evidence>
<dbReference type="InterPro" id="IPR036259">
    <property type="entry name" value="MFS_trans_sf"/>
</dbReference>
<proteinExistence type="predicted"/>
<keyword evidence="4 7" id="KW-0812">Transmembrane</keyword>
<feature type="transmembrane region" description="Helical" evidence="7">
    <location>
        <begin position="73"/>
        <end position="93"/>
    </location>
</feature>
<comment type="subcellular location">
    <subcellularLocation>
        <location evidence="1">Cell membrane</location>
        <topology evidence="1">Multi-pass membrane protein</topology>
    </subcellularLocation>
</comment>
<evidence type="ECO:0000313" key="9">
    <source>
        <dbReference type="EMBL" id="PWN57786.1"/>
    </source>
</evidence>
<keyword evidence="5 7" id="KW-1133">Transmembrane helix</keyword>
<feature type="transmembrane region" description="Helical" evidence="7">
    <location>
        <begin position="155"/>
        <end position="181"/>
    </location>
</feature>
<dbReference type="RefSeq" id="WP_109718642.1">
    <property type="nucleotide sequence ID" value="NZ_QEQK01000001.1"/>
</dbReference>